<dbReference type="Pfam" id="PF13302">
    <property type="entry name" value="Acetyltransf_3"/>
    <property type="match status" value="1"/>
</dbReference>
<reference evidence="2" key="1">
    <citation type="submission" date="2020-10" db="EMBL/GenBank/DDBJ databases">
        <title>Taxonomic study of unclassified bacteria belonging to the class Ktedonobacteria.</title>
        <authorList>
            <person name="Yabe S."/>
            <person name="Wang C.M."/>
            <person name="Zheng Y."/>
            <person name="Sakai Y."/>
            <person name="Cavaletti L."/>
            <person name="Monciardini P."/>
            <person name="Donadio S."/>
        </authorList>
    </citation>
    <scope>NUCLEOTIDE SEQUENCE</scope>
    <source>
        <strain evidence="2">ID150040</strain>
    </source>
</reference>
<dbReference type="EMBL" id="BNJK01000001">
    <property type="protein sequence ID" value="GHO93446.1"/>
    <property type="molecule type" value="Genomic_DNA"/>
</dbReference>
<dbReference type="Proteomes" id="UP000597444">
    <property type="component" value="Unassembled WGS sequence"/>
</dbReference>
<dbReference type="PROSITE" id="PS51186">
    <property type="entry name" value="GNAT"/>
    <property type="match status" value="1"/>
</dbReference>
<name>A0A8J3IFD5_9CHLR</name>
<protein>
    <submittedName>
        <fullName evidence="2">Ribosomal-protein-serine acetyltransferase</fullName>
    </submittedName>
</protein>
<dbReference type="InterPro" id="IPR051908">
    <property type="entry name" value="Ribosomal_N-acetyltransferase"/>
</dbReference>
<evidence type="ECO:0000259" key="1">
    <source>
        <dbReference type="PROSITE" id="PS51186"/>
    </source>
</evidence>
<accession>A0A8J3IFD5</accession>
<dbReference type="GO" id="GO:1990189">
    <property type="term" value="F:protein N-terminal-serine acetyltransferase activity"/>
    <property type="evidence" value="ECO:0007669"/>
    <property type="project" value="TreeGrafter"/>
</dbReference>
<dbReference type="Gene3D" id="3.40.630.30">
    <property type="match status" value="1"/>
</dbReference>
<dbReference type="PANTHER" id="PTHR43441:SF12">
    <property type="entry name" value="RIBOSOMAL N-ACETYLTRANSFERASE YDAF-RELATED"/>
    <property type="match status" value="1"/>
</dbReference>
<dbReference type="GO" id="GO:0005737">
    <property type="term" value="C:cytoplasm"/>
    <property type="evidence" value="ECO:0007669"/>
    <property type="project" value="TreeGrafter"/>
</dbReference>
<dbReference type="SUPFAM" id="SSF55729">
    <property type="entry name" value="Acyl-CoA N-acyltransferases (Nat)"/>
    <property type="match status" value="1"/>
</dbReference>
<proteinExistence type="predicted"/>
<gene>
    <name evidence="2" type="ORF">KSF_034940</name>
</gene>
<evidence type="ECO:0000313" key="2">
    <source>
        <dbReference type="EMBL" id="GHO93446.1"/>
    </source>
</evidence>
<keyword evidence="3" id="KW-1185">Reference proteome</keyword>
<comment type="caution">
    <text evidence="2">The sequence shown here is derived from an EMBL/GenBank/DDBJ whole genome shotgun (WGS) entry which is preliminary data.</text>
</comment>
<dbReference type="AlphaFoldDB" id="A0A8J3IFD5"/>
<dbReference type="PANTHER" id="PTHR43441">
    <property type="entry name" value="RIBOSOMAL-PROTEIN-SERINE ACETYLTRANSFERASE"/>
    <property type="match status" value="1"/>
</dbReference>
<feature type="domain" description="N-acetyltransferase" evidence="1">
    <location>
        <begin position="14"/>
        <end position="171"/>
    </location>
</feature>
<dbReference type="InterPro" id="IPR016181">
    <property type="entry name" value="Acyl_CoA_acyltransferase"/>
</dbReference>
<dbReference type="InterPro" id="IPR000182">
    <property type="entry name" value="GNAT_dom"/>
</dbReference>
<dbReference type="RefSeq" id="WP_220204228.1">
    <property type="nucleotide sequence ID" value="NZ_BNJK01000001.1"/>
</dbReference>
<dbReference type="GO" id="GO:0008999">
    <property type="term" value="F:protein-N-terminal-alanine acetyltransferase activity"/>
    <property type="evidence" value="ECO:0007669"/>
    <property type="project" value="TreeGrafter"/>
</dbReference>
<organism evidence="2 3">
    <name type="scientific">Reticulibacter mediterranei</name>
    <dbReference type="NCBI Taxonomy" id="2778369"/>
    <lineage>
        <taxon>Bacteria</taxon>
        <taxon>Bacillati</taxon>
        <taxon>Chloroflexota</taxon>
        <taxon>Ktedonobacteria</taxon>
        <taxon>Ktedonobacterales</taxon>
        <taxon>Reticulibacteraceae</taxon>
        <taxon>Reticulibacter</taxon>
    </lineage>
</organism>
<sequence>MSIEPLRIRVDDTTELRTLEERDAAIFYHLIDNNRAHLRTWLPWLDSTVSVDDERMFIRLAQTQYIESKAMTCGIWYQGQAAGTISYHPVDWGNRKVEIGYWLGAGFQGKGLMTNACKAMVEYAFSRLTLNKVEIRCATGNLKSCAIPQRLGFKHEGVIRQGEWLYDHFVDLNLYGLLVREWMQRSLS</sequence>
<evidence type="ECO:0000313" key="3">
    <source>
        <dbReference type="Proteomes" id="UP000597444"/>
    </source>
</evidence>